<protein>
    <recommendedName>
        <fullName evidence="4">Transmembrane protein</fullName>
    </recommendedName>
</protein>
<gene>
    <name evidence="2" type="ORF">PPRIM_AZ9-3.1.T0190095</name>
</gene>
<reference evidence="2" key="1">
    <citation type="submission" date="2021-01" db="EMBL/GenBank/DDBJ databases">
        <authorList>
            <consortium name="Genoscope - CEA"/>
            <person name="William W."/>
        </authorList>
    </citation>
    <scope>NUCLEOTIDE SEQUENCE</scope>
</reference>
<feature type="transmembrane region" description="Helical" evidence="1">
    <location>
        <begin position="63"/>
        <end position="82"/>
    </location>
</feature>
<keyword evidence="1" id="KW-0812">Transmembrane</keyword>
<evidence type="ECO:0008006" key="4">
    <source>
        <dbReference type="Google" id="ProtNLM"/>
    </source>
</evidence>
<sequence>MRSMMKNYQDTKLKGIGMYFLNFYFYHMLFFILLGPFVVLFQFKYPGIILLKNMRFLKHSSSFYMQTLLWMGSVLGGLMYSIKNKSVATMTEIIFMWLAITTHSVVIAAKYATQCTARIKLYKTQELLDEMLSFDLMFQDWFCQSSKVLFLEQYRTLRRHEQECTLYKFDFLIEPSIKKSEAIKNTNISFYLEWAIKQQMKQTDPIIQYVYYNGFHIFGYLANQFQQNNLQSSFYKYLISLFYFMESLLFILD</sequence>
<keyword evidence="3" id="KW-1185">Reference proteome</keyword>
<name>A0A8S1KCP2_PARPR</name>
<keyword evidence="1" id="KW-1133">Transmembrane helix</keyword>
<dbReference type="EMBL" id="CAJJDM010000016">
    <property type="protein sequence ID" value="CAD8052263.1"/>
    <property type="molecule type" value="Genomic_DNA"/>
</dbReference>
<dbReference type="AlphaFoldDB" id="A0A8S1KCP2"/>
<dbReference type="Proteomes" id="UP000688137">
    <property type="component" value="Unassembled WGS sequence"/>
</dbReference>
<accession>A0A8S1KCP2</accession>
<feature type="transmembrane region" description="Helical" evidence="1">
    <location>
        <begin position="234"/>
        <end position="252"/>
    </location>
</feature>
<evidence type="ECO:0000313" key="3">
    <source>
        <dbReference type="Proteomes" id="UP000688137"/>
    </source>
</evidence>
<evidence type="ECO:0000256" key="1">
    <source>
        <dbReference type="SAM" id="Phobius"/>
    </source>
</evidence>
<feature type="transmembrane region" description="Helical" evidence="1">
    <location>
        <begin position="21"/>
        <end position="43"/>
    </location>
</feature>
<proteinExistence type="predicted"/>
<organism evidence="2 3">
    <name type="scientific">Paramecium primaurelia</name>
    <dbReference type="NCBI Taxonomy" id="5886"/>
    <lineage>
        <taxon>Eukaryota</taxon>
        <taxon>Sar</taxon>
        <taxon>Alveolata</taxon>
        <taxon>Ciliophora</taxon>
        <taxon>Intramacronucleata</taxon>
        <taxon>Oligohymenophorea</taxon>
        <taxon>Peniculida</taxon>
        <taxon>Parameciidae</taxon>
        <taxon>Paramecium</taxon>
    </lineage>
</organism>
<evidence type="ECO:0000313" key="2">
    <source>
        <dbReference type="EMBL" id="CAD8052263.1"/>
    </source>
</evidence>
<keyword evidence="1" id="KW-0472">Membrane</keyword>
<comment type="caution">
    <text evidence="2">The sequence shown here is derived from an EMBL/GenBank/DDBJ whole genome shotgun (WGS) entry which is preliminary data.</text>
</comment>